<evidence type="ECO:0000256" key="1">
    <source>
        <dbReference type="ARBA" id="ARBA00000632"/>
    </source>
</evidence>
<evidence type="ECO:0000313" key="9">
    <source>
        <dbReference type="EMBL" id="KAK3590870.1"/>
    </source>
</evidence>
<organism evidence="9 10">
    <name type="scientific">Potamilus streckersoni</name>
    <dbReference type="NCBI Taxonomy" id="2493646"/>
    <lineage>
        <taxon>Eukaryota</taxon>
        <taxon>Metazoa</taxon>
        <taxon>Spiralia</taxon>
        <taxon>Lophotrochozoa</taxon>
        <taxon>Mollusca</taxon>
        <taxon>Bivalvia</taxon>
        <taxon>Autobranchia</taxon>
        <taxon>Heteroconchia</taxon>
        <taxon>Palaeoheterodonta</taxon>
        <taxon>Unionida</taxon>
        <taxon>Unionoidea</taxon>
        <taxon>Unionidae</taxon>
        <taxon>Ambleminae</taxon>
        <taxon>Lampsilini</taxon>
        <taxon>Potamilus</taxon>
    </lineage>
</organism>
<dbReference type="PANTHER" id="PTHR11195">
    <property type="entry name" value="DESTABILASE-RELATED"/>
    <property type="match status" value="1"/>
</dbReference>
<protein>
    <recommendedName>
        <fullName evidence="2">lysozyme</fullName>
        <ecNumber evidence="2">3.2.1.17</ecNumber>
    </recommendedName>
</protein>
<evidence type="ECO:0000313" key="10">
    <source>
        <dbReference type="Proteomes" id="UP001195483"/>
    </source>
</evidence>
<keyword evidence="3" id="KW-0929">Antimicrobial</keyword>
<dbReference type="GO" id="GO:0042742">
    <property type="term" value="P:defense response to bacterium"/>
    <property type="evidence" value="ECO:0007669"/>
    <property type="project" value="UniProtKB-KW"/>
</dbReference>
<comment type="caution">
    <text evidence="9">The sequence shown here is derived from an EMBL/GenBank/DDBJ whole genome shotgun (WGS) entry which is preliminary data.</text>
</comment>
<feature type="disulfide bond" evidence="8">
    <location>
        <begin position="32"/>
        <end position="38"/>
    </location>
</feature>
<reference evidence="9" key="2">
    <citation type="journal article" date="2021" name="Genome Biol. Evol.">
        <title>Developing a high-quality reference genome for a parasitic bivalve with doubly uniparental inheritance (Bivalvia: Unionida).</title>
        <authorList>
            <person name="Smith C.H."/>
        </authorList>
    </citation>
    <scope>NUCLEOTIDE SEQUENCE</scope>
    <source>
        <strain evidence="9">CHS0354</strain>
        <tissue evidence="9">Mantle</tissue>
    </source>
</reference>
<dbReference type="GO" id="GO:0003796">
    <property type="term" value="F:lysozyme activity"/>
    <property type="evidence" value="ECO:0007669"/>
    <property type="project" value="UniProtKB-EC"/>
</dbReference>
<dbReference type="Proteomes" id="UP001195483">
    <property type="component" value="Unassembled WGS sequence"/>
</dbReference>
<proteinExistence type="predicted"/>
<name>A0AAE0SF39_9BIVA</name>
<keyword evidence="5" id="KW-0378">Hydrolase</keyword>
<reference evidence="9" key="3">
    <citation type="submission" date="2023-05" db="EMBL/GenBank/DDBJ databases">
        <authorList>
            <person name="Smith C.H."/>
        </authorList>
    </citation>
    <scope>NUCLEOTIDE SEQUENCE</scope>
    <source>
        <strain evidence="9">CHS0354</strain>
        <tissue evidence="9">Mantle</tissue>
    </source>
</reference>
<dbReference type="Gene3D" id="1.10.530.10">
    <property type="match status" value="1"/>
</dbReference>
<gene>
    <name evidence="9" type="ORF">CHS0354_033798</name>
</gene>
<reference evidence="9" key="1">
    <citation type="journal article" date="2021" name="Genome Biol. Evol.">
        <title>A High-Quality Reference Genome for a Parasitic Bivalve with Doubly Uniparental Inheritance (Bivalvia: Unionida).</title>
        <authorList>
            <person name="Smith C.H."/>
        </authorList>
    </citation>
    <scope>NUCLEOTIDE SEQUENCE</scope>
    <source>
        <strain evidence="9">CHS0354</strain>
    </source>
</reference>
<comment type="catalytic activity">
    <reaction evidence="1">
        <text>Hydrolysis of (1-&gt;4)-beta-linkages between N-acetylmuramic acid and N-acetyl-D-glucosamine residues in a peptidoglycan and between N-acetyl-D-glucosamine residues in chitodextrins.</text>
        <dbReference type="EC" id="3.2.1.17"/>
    </reaction>
</comment>
<evidence type="ECO:0000256" key="7">
    <source>
        <dbReference type="ARBA" id="ARBA00023295"/>
    </source>
</evidence>
<feature type="disulfide bond" evidence="8">
    <location>
        <begin position="56"/>
        <end position="74"/>
    </location>
</feature>
<sequence>MEEKPFSRNLVKMYTLVHISDSDIEYISWHACANDLECSSHCVQNYIQKYIGSSGCAHTCQSYARIHNGGPAGCTHSYTLSYWHLVQAKGCH</sequence>
<keyword evidence="4" id="KW-0081">Bacteriolytic enzyme</keyword>
<keyword evidence="7" id="KW-0326">Glycosidase</keyword>
<evidence type="ECO:0000256" key="3">
    <source>
        <dbReference type="ARBA" id="ARBA00022529"/>
    </source>
</evidence>
<dbReference type="AlphaFoldDB" id="A0AAE0SF39"/>
<dbReference type="InterPro" id="IPR008597">
    <property type="entry name" value="Invert_lysozyme"/>
</dbReference>
<dbReference type="EC" id="3.2.1.17" evidence="2"/>
<evidence type="ECO:0000256" key="2">
    <source>
        <dbReference type="ARBA" id="ARBA00012732"/>
    </source>
</evidence>
<evidence type="ECO:0000256" key="4">
    <source>
        <dbReference type="ARBA" id="ARBA00022638"/>
    </source>
</evidence>
<dbReference type="PROSITE" id="PS51909">
    <property type="entry name" value="LYSOZYME_I"/>
    <property type="match status" value="1"/>
</dbReference>
<dbReference type="PANTHER" id="PTHR11195:SF13">
    <property type="entry name" value="INVERTEBRATE-TYPE LYSOZYME 2-RELATED"/>
    <property type="match status" value="1"/>
</dbReference>
<evidence type="ECO:0000256" key="8">
    <source>
        <dbReference type="PIRSR" id="PIRSR608597-3"/>
    </source>
</evidence>
<keyword evidence="10" id="KW-1185">Reference proteome</keyword>
<dbReference type="EMBL" id="JAEAOA010001973">
    <property type="protein sequence ID" value="KAK3590870.1"/>
    <property type="molecule type" value="Genomic_DNA"/>
</dbReference>
<evidence type="ECO:0000256" key="5">
    <source>
        <dbReference type="ARBA" id="ARBA00022801"/>
    </source>
</evidence>
<accession>A0AAE0SF39</accession>
<evidence type="ECO:0000256" key="6">
    <source>
        <dbReference type="ARBA" id="ARBA00023157"/>
    </source>
</evidence>
<dbReference type="Pfam" id="PF05497">
    <property type="entry name" value="Destabilase"/>
    <property type="match status" value="1"/>
</dbReference>
<dbReference type="GO" id="GO:0031640">
    <property type="term" value="P:killing of cells of another organism"/>
    <property type="evidence" value="ECO:0007669"/>
    <property type="project" value="UniProtKB-KW"/>
</dbReference>
<keyword evidence="6 8" id="KW-1015">Disulfide bond</keyword>